<evidence type="ECO:0000313" key="1">
    <source>
        <dbReference type="EMBL" id="APO78687.1"/>
    </source>
</evidence>
<sequence length="61" mass="6750">MRPDALTEMAFEDRADANDALWPKAQIQTPAHRSRAVNLALRCHEKAGLGCENSSAITFHD</sequence>
<dbReference type="AlphaFoldDB" id="A0A1L5PER9"/>
<keyword evidence="1" id="KW-0614">Plasmid</keyword>
<protein>
    <submittedName>
        <fullName evidence="1">Uncharacterized protein</fullName>
    </submittedName>
</protein>
<accession>A0A1L5PER9</accession>
<evidence type="ECO:0000313" key="2">
    <source>
        <dbReference type="Proteomes" id="UP000185109"/>
    </source>
</evidence>
<geneLocation type="plasmid" evidence="2">
    <name>prsp8c3c</name>
</geneLocation>
<gene>
    <name evidence="1" type="ORF">AM571_PC00951</name>
</gene>
<dbReference type="Proteomes" id="UP000185109">
    <property type="component" value="Plasmid pRsp8C3c"/>
</dbReference>
<proteinExistence type="predicted"/>
<name>A0A1L5PER9_RHIET</name>
<dbReference type="EMBL" id="CP017244">
    <property type="protein sequence ID" value="APO78687.1"/>
    <property type="molecule type" value="Genomic_DNA"/>
</dbReference>
<organism evidence="1 2">
    <name type="scientific">Rhizobium etli 8C-3</name>
    <dbReference type="NCBI Taxonomy" id="538025"/>
    <lineage>
        <taxon>Bacteria</taxon>
        <taxon>Pseudomonadati</taxon>
        <taxon>Pseudomonadota</taxon>
        <taxon>Alphaproteobacteria</taxon>
        <taxon>Hyphomicrobiales</taxon>
        <taxon>Rhizobiaceae</taxon>
        <taxon>Rhizobium/Agrobacterium group</taxon>
        <taxon>Rhizobium</taxon>
    </lineage>
</organism>
<reference evidence="1 2" key="1">
    <citation type="submission" date="2016-09" db="EMBL/GenBank/DDBJ databases">
        <title>The complete genome sequences of Rhizobium gallicum, symbiovars gallicum and phaseoli, symbionts associated to common bean (Phaseolus vulgaris).</title>
        <authorList>
            <person name="Bustos P."/>
            <person name="Santamaria R.I."/>
            <person name="Perez-Carrascal O.M."/>
            <person name="Juarez S."/>
            <person name="Lozano L."/>
            <person name="Martinez-Flores I."/>
            <person name="Martinez-Romero E."/>
            <person name="Cevallos M."/>
            <person name="Romero D."/>
            <person name="Davila G."/>
            <person name="Gonzalez V."/>
        </authorList>
    </citation>
    <scope>NUCLEOTIDE SEQUENCE [LARGE SCALE GENOMIC DNA]</scope>
    <source>
        <strain evidence="1 2">8C-3</strain>
        <plasmid evidence="2">Plasmid prsp8c3c</plasmid>
    </source>
</reference>